<keyword evidence="2" id="KW-0812">Transmembrane</keyword>
<evidence type="ECO:0000256" key="2">
    <source>
        <dbReference type="SAM" id="Phobius"/>
    </source>
</evidence>
<feature type="compositionally biased region" description="Low complexity" evidence="1">
    <location>
        <begin position="119"/>
        <end position="134"/>
    </location>
</feature>
<dbReference type="Proteomes" id="UP000049222">
    <property type="component" value="Unassembled WGS sequence"/>
</dbReference>
<feature type="compositionally biased region" description="Polar residues" evidence="1">
    <location>
        <begin position="104"/>
        <end position="118"/>
    </location>
</feature>
<feature type="transmembrane region" description="Helical" evidence="2">
    <location>
        <begin position="12"/>
        <end position="31"/>
    </location>
</feature>
<dbReference type="STRING" id="420998.JDO7802_01643"/>
<dbReference type="EMBL" id="CXSU01000011">
    <property type="protein sequence ID" value="CTQ49629.1"/>
    <property type="molecule type" value="Genomic_DNA"/>
</dbReference>
<evidence type="ECO:0000313" key="4">
    <source>
        <dbReference type="Proteomes" id="UP000049222"/>
    </source>
</evidence>
<feature type="region of interest" description="Disordered" evidence="1">
    <location>
        <begin position="68"/>
        <end position="134"/>
    </location>
</feature>
<proteinExistence type="predicted"/>
<sequence length="297" mass="30248">MDNHDKNMTTGNVVISWGIAALAGFIAFLLFRIMGDWTFSAAGFGGGFIALILVVIFTIIFGRDLTPPQAPQVDLRPRPVGPDAPVPTATAAPKGAGAAPTVDATETVSPDTSVSKNSAPATPDTTPKATAPVAPKAAPAATAAVVAGSAGTGGGAAAATSPAATGTPVGEGAISATDRRENEAASRAAISEQPVTAPATGPGTKPQALDAPRGGTADDLKRIKGVGPKMETMLNGMGFWHFDQIASWSDQEVAWVDQNLEGFKGRVTRDEWVPQARALAAGETTAFSTRVDKGDVY</sequence>
<dbReference type="Gene3D" id="1.10.150.20">
    <property type="entry name" value="5' to 3' exonuclease, C-terminal subdomain"/>
    <property type="match status" value="1"/>
</dbReference>
<keyword evidence="4" id="KW-1185">Reference proteome</keyword>
<dbReference type="AlphaFoldDB" id="A0A0M6YIN3"/>
<reference evidence="3 4" key="1">
    <citation type="submission" date="2015-07" db="EMBL/GenBank/DDBJ databases">
        <authorList>
            <person name="Noorani M."/>
        </authorList>
    </citation>
    <scope>NUCLEOTIDE SEQUENCE [LARGE SCALE GENOMIC DNA]</scope>
    <source>
        <strain evidence="3 4">CECT 7802</strain>
    </source>
</reference>
<keyword evidence="2" id="KW-1133">Transmembrane helix</keyword>
<feature type="transmembrane region" description="Helical" evidence="2">
    <location>
        <begin position="37"/>
        <end position="61"/>
    </location>
</feature>
<feature type="compositionally biased region" description="Low complexity" evidence="1">
    <location>
        <begin position="86"/>
        <end position="102"/>
    </location>
</feature>
<organism evidence="3 4">
    <name type="scientific">Jannaschia donghaensis</name>
    <dbReference type="NCBI Taxonomy" id="420998"/>
    <lineage>
        <taxon>Bacteria</taxon>
        <taxon>Pseudomonadati</taxon>
        <taxon>Pseudomonadota</taxon>
        <taxon>Alphaproteobacteria</taxon>
        <taxon>Rhodobacterales</taxon>
        <taxon>Roseobacteraceae</taxon>
        <taxon>Jannaschia</taxon>
    </lineage>
</organism>
<evidence type="ECO:0000313" key="3">
    <source>
        <dbReference type="EMBL" id="CTQ49629.1"/>
    </source>
</evidence>
<feature type="region of interest" description="Disordered" evidence="1">
    <location>
        <begin position="150"/>
        <end position="221"/>
    </location>
</feature>
<gene>
    <name evidence="3" type="ORF">JDO7802_01643</name>
</gene>
<evidence type="ECO:0000256" key="1">
    <source>
        <dbReference type="SAM" id="MobiDB-lite"/>
    </source>
</evidence>
<name>A0A0M6YIN3_9RHOB</name>
<feature type="compositionally biased region" description="Low complexity" evidence="1">
    <location>
        <begin position="157"/>
        <end position="170"/>
    </location>
</feature>
<protein>
    <submittedName>
        <fullName evidence="3">NADH dehydrogenase subunit E</fullName>
    </submittedName>
</protein>
<accession>A0A0M6YIN3</accession>
<keyword evidence="2" id="KW-0472">Membrane</keyword>
<dbReference type="RefSeq" id="WP_245624145.1">
    <property type="nucleotide sequence ID" value="NZ_CXSU01000011.1"/>
</dbReference>